<evidence type="ECO:0000256" key="15">
    <source>
        <dbReference type="ARBA" id="ARBA00023209"/>
    </source>
</evidence>
<keyword evidence="9" id="KW-0444">Lipid biosynthesis</keyword>
<dbReference type="PANTHER" id="PTHR14269:SF62">
    <property type="entry name" value="CDP-DIACYLGLYCEROL--GLYCEROL-3-PHOSPHATE 3-PHOSPHATIDYLTRANSFERASE 1, CHLOROPLASTIC"/>
    <property type="match status" value="1"/>
</dbReference>
<dbReference type="NCBIfam" id="TIGR00560">
    <property type="entry name" value="pgsA"/>
    <property type="match status" value="1"/>
</dbReference>
<dbReference type="KEGG" id="lpk:LACPI_2104"/>
<comment type="catalytic activity">
    <reaction evidence="17">
        <text>a CDP-1,2-diacyl-sn-glycerol + sn-glycerol 3-phosphate = a 1,2-diacyl-sn-glycero-3-phospho-(1'-sn-glycero-3'-phosphate) + CMP + H(+)</text>
        <dbReference type="Rhea" id="RHEA:12593"/>
        <dbReference type="ChEBI" id="CHEBI:15378"/>
        <dbReference type="ChEBI" id="CHEBI:57597"/>
        <dbReference type="ChEBI" id="CHEBI:58332"/>
        <dbReference type="ChEBI" id="CHEBI:60110"/>
        <dbReference type="ChEBI" id="CHEBI:60377"/>
        <dbReference type="EC" id="2.7.8.5"/>
    </reaction>
</comment>
<name>A0A0D6DZ96_9LACT</name>
<dbReference type="AlphaFoldDB" id="A0A0D6DZ96"/>
<comment type="function">
    <text evidence="1">This protein catalyzes the committed step to the synthesis of the acidic phospholipids.</text>
</comment>
<sequence length="181" mass="19859">MKFTKENLPNNLTIARIFAIPVFLLIIVLGGHSQTWQIVAAVLFAVASATDWLDGYLARKWHIVSNFGKFADPLADKMLVMAAFIMLVPVDLAPAWVIAVIVCRELAVTGLRLLLVEQGGVVMAAALPGKIKTFTQMLSIIFLLLGLTTIGTIFLYICLVATIYSGYDYFAKNMSVFKDAD</sequence>
<comment type="pathway">
    <text evidence="4">Lipid metabolism.</text>
</comment>
<feature type="transmembrane region" description="Helical" evidence="20">
    <location>
        <begin position="108"/>
        <end position="128"/>
    </location>
</feature>
<evidence type="ECO:0000256" key="5">
    <source>
        <dbReference type="ARBA" id="ARBA00010441"/>
    </source>
</evidence>
<dbReference type="EMBL" id="LN774769">
    <property type="protein sequence ID" value="CEN29304.1"/>
    <property type="molecule type" value="Genomic_DNA"/>
</dbReference>
<feature type="transmembrane region" description="Helical" evidence="20">
    <location>
        <begin position="78"/>
        <end position="102"/>
    </location>
</feature>
<evidence type="ECO:0000313" key="21">
    <source>
        <dbReference type="EMBL" id="CEN29304.1"/>
    </source>
</evidence>
<evidence type="ECO:0000256" key="6">
    <source>
        <dbReference type="ARBA" id="ARBA00013170"/>
    </source>
</evidence>
<evidence type="ECO:0000256" key="8">
    <source>
        <dbReference type="ARBA" id="ARBA00022475"/>
    </source>
</evidence>
<evidence type="ECO:0000256" key="18">
    <source>
        <dbReference type="NCBIfam" id="TIGR00560"/>
    </source>
</evidence>
<evidence type="ECO:0000256" key="16">
    <source>
        <dbReference type="ARBA" id="ARBA00023264"/>
    </source>
</evidence>
<comment type="pathway">
    <text evidence="3">Phospholipid metabolism; phosphatidylglycerol biosynthesis; phosphatidylglycerol from CDP-diacylglycerol: step 1/2.</text>
</comment>
<dbReference type="PIRSF" id="PIRSF000847">
    <property type="entry name" value="Phos_ph_gly_syn"/>
    <property type="match status" value="1"/>
</dbReference>
<feature type="transmembrane region" description="Helical" evidence="20">
    <location>
        <begin position="140"/>
        <end position="164"/>
    </location>
</feature>
<keyword evidence="15" id="KW-0594">Phospholipid biosynthesis</keyword>
<dbReference type="InterPro" id="IPR043130">
    <property type="entry name" value="CDP-OH_PTrfase_TM_dom"/>
</dbReference>
<evidence type="ECO:0000256" key="9">
    <source>
        <dbReference type="ARBA" id="ARBA00022516"/>
    </source>
</evidence>
<dbReference type="InterPro" id="IPR048254">
    <property type="entry name" value="CDP_ALCOHOL_P_TRANSF_CS"/>
</dbReference>
<evidence type="ECO:0000256" key="14">
    <source>
        <dbReference type="ARBA" id="ARBA00023136"/>
    </source>
</evidence>
<evidence type="ECO:0000256" key="20">
    <source>
        <dbReference type="SAM" id="Phobius"/>
    </source>
</evidence>
<dbReference type="STRING" id="1364.LP2241_50475"/>
<dbReference type="RefSeq" id="WP_047916293.1">
    <property type="nucleotide sequence ID" value="NZ_LN774769.1"/>
</dbReference>
<dbReference type="InterPro" id="IPR000462">
    <property type="entry name" value="CDP-OH_P_trans"/>
</dbReference>
<keyword evidence="16" id="KW-1208">Phospholipid metabolism</keyword>
<evidence type="ECO:0000313" key="22">
    <source>
        <dbReference type="Proteomes" id="UP000033166"/>
    </source>
</evidence>
<keyword evidence="11 20" id="KW-0812">Transmembrane</keyword>
<comment type="subcellular location">
    <subcellularLocation>
        <location evidence="2">Cell membrane</location>
        <topology evidence="2">Multi-pass membrane protein</topology>
    </subcellularLocation>
</comment>
<accession>A0A0D6DZ96</accession>
<evidence type="ECO:0000256" key="2">
    <source>
        <dbReference type="ARBA" id="ARBA00004651"/>
    </source>
</evidence>
<keyword evidence="8" id="KW-1003">Cell membrane</keyword>
<dbReference type="FunFam" id="1.20.120.1760:FF:000004">
    <property type="entry name" value="CDP-diacylglycerol--glycerol-3-phosphate 3-phosphatidyltransferase"/>
    <property type="match status" value="1"/>
</dbReference>
<dbReference type="Pfam" id="PF01066">
    <property type="entry name" value="CDP-OH_P_transf"/>
    <property type="match status" value="1"/>
</dbReference>
<dbReference type="GO" id="GO:0005886">
    <property type="term" value="C:plasma membrane"/>
    <property type="evidence" value="ECO:0007669"/>
    <property type="project" value="UniProtKB-SubCell"/>
</dbReference>
<dbReference type="HOGENOM" id="CLU_051314_2_3_9"/>
<dbReference type="EC" id="2.7.8.5" evidence="6 18"/>
<protein>
    <recommendedName>
        <fullName evidence="7 18">CDP-diacylglycerol--glycerol-3-phosphate 3-phosphatidyltransferase</fullName>
        <ecNumber evidence="6 18">2.7.8.5</ecNumber>
    </recommendedName>
</protein>
<evidence type="ECO:0000256" key="11">
    <source>
        <dbReference type="ARBA" id="ARBA00022692"/>
    </source>
</evidence>
<dbReference type="InterPro" id="IPR050324">
    <property type="entry name" value="CDP-alcohol_PTase-I"/>
</dbReference>
<dbReference type="GO" id="GO:0008444">
    <property type="term" value="F:CDP-diacylglycerol-glycerol-3-phosphate 3-phosphatidyltransferase activity"/>
    <property type="evidence" value="ECO:0007669"/>
    <property type="project" value="UniProtKB-UniRule"/>
</dbReference>
<dbReference type="Proteomes" id="UP000033166">
    <property type="component" value="Chromosome I"/>
</dbReference>
<evidence type="ECO:0000256" key="10">
    <source>
        <dbReference type="ARBA" id="ARBA00022679"/>
    </source>
</evidence>
<dbReference type="GO" id="GO:0006655">
    <property type="term" value="P:phosphatidylglycerol biosynthetic process"/>
    <property type="evidence" value="ECO:0007669"/>
    <property type="project" value="UniProtKB-UniPathway"/>
</dbReference>
<feature type="transmembrane region" description="Helical" evidence="20">
    <location>
        <begin position="36"/>
        <end position="57"/>
    </location>
</feature>
<evidence type="ECO:0000256" key="3">
    <source>
        <dbReference type="ARBA" id="ARBA00005042"/>
    </source>
</evidence>
<evidence type="ECO:0000256" key="13">
    <source>
        <dbReference type="ARBA" id="ARBA00023098"/>
    </source>
</evidence>
<dbReference type="Gene3D" id="1.20.120.1760">
    <property type="match status" value="1"/>
</dbReference>
<gene>
    <name evidence="21" type="primary">pgsA</name>
    <name evidence="21" type="ORF">LACPI_2104</name>
</gene>
<feature type="transmembrane region" description="Helical" evidence="20">
    <location>
        <begin position="12"/>
        <end position="30"/>
    </location>
</feature>
<comment type="similarity">
    <text evidence="5 19">Belongs to the CDP-alcohol phosphatidyltransferase class-I family.</text>
</comment>
<keyword evidence="14 20" id="KW-0472">Membrane</keyword>
<evidence type="ECO:0000256" key="19">
    <source>
        <dbReference type="RuleBase" id="RU003750"/>
    </source>
</evidence>
<keyword evidence="13" id="KW-0443">Lipid metabolism</keyword>
<evidence type="ECO:0000256" key="4">
    <source>
        <dbReference type="ARBA" id="ARBA00005189"/>
    </source>
</evidence>
<dbReference type="UniPathway" id="UPA00084">
    <property type="reaction ID" value="UER00503"/>
</dbReference>
<dbReference type="PANTHER" id="PTHR14269">
    <property type="entry name" value="CDP-DIACYLGLYCEROL--GLYCEROL-3-PHOSPHATE 3-PHOSPHATIDYLTRANSFERASE-RELATED"/>
    <property type="match status" value="1"/>
</dbReference>
<proteinExistence type="inferred from homology"/>
<evidence type="ECO:0000256" key="12">
    <source>
        <dbReference type="ARBA" id="ARBA00022989"/>
    </source>
</evidence>
<evidence type="ECO:0000256" key="7">
    <source>
        <dbReference type="ARBA" id="ARBA00014944"/>
    </source>
</evidence>
<keyword evidence="10 19" id="KW-0808">Transferase</keyword>
<evidence type="ECO:0000256" key="17">
    <source>
        <dbReference type="ARBA" id="ARBA00048586"/>
    </source>
</evidence>
<dbReference type="InterPro" id="IPR004570">
    <property type="entry name" value="Phosphatidylglycerol_P_synth"/>
</dbReference>
<organism evidence="21 22">
    <name type="scientific">Pseudolactococcus piscium MKFS47</name>
    <dbReference type="NCBI Taxonomy" id="297352"/>
    <lineage>
        <taxon>Bacteria</taxon>
        <taxon>Bacillati</taxon>
        <taxon>Bacillota</taxon>
        <taxon>Bacilli</taxon>
        <taxon>Lactobacillales</taxon>
        <taxon>Streptococcaceae</taxon>
        <taxon>Pseudolactococcus</taxon>
    </lineage>
</organism>
<reference evidence="22" key="1">
    <citation type="submission" date="2015-01" db="EMBL/GenBank/DDBJ databases">
        <authorList>
            <person name="Andreevskaya M."/>
        </authorList>
    </citation>
    <scope>NUCLEOTIDE SEQUENCE [LARGE SCALE GENOMIC DNA]</scope>
    <source>
        <strain evidence="22">MKFS47</strain>
    </source>
</reference>
<keyword evidence="12 20" id="KW-1133">Transmembrane helix</keyword>
<evidence type="ECO:0000256" key="1">
    <source>
        <dbReference type="ARBA" id="ARBA00003973"/>
    </source>
</evidence>
<dbReference type="PROSITE" id="PS00379">
    <property type="entry name" value="CDP_ALCOHOL_P_TRANSF"/>
    <property type="match status" value="1"/>
</dbReference>